<name>B1ZN21_OPITP</name>
<feature type="compositionally biased region" description="Low complexity" evidence="1">
    <location>
        <begin position="97"/>
        <end position="111"/>
    </location>
</feature>
<feature type="compositionally biased region" description="Basic and acidic residues" evidence="1">
    <location>
        <begin position="69"/>
        <end position="82"/>
    </location>
</feature>
<dbReference type="AlphaFoldDB" id="B1ZN21"/>
<feature type="region of interest" description="Disordered" evidence="1">
    <location>
        <begin position="97"/>
        <end position="116"/>
    </location>
</feature>
<keyword evidence="3" id="KW-1185">Reference proteome</keyword>
<accession>B1ZN21</accession>
<proteinExistence type="predicted"/>
<evidence type="ECO:0000256" key="1">
    <source>
        <dbReference type="SAM" id="MobiDB-lite"/>
    </source>
</evidence>
<organism evidence="2 3">
    <name type="scientific">Opitutus terrae (strain DSM 11246 / JCM 15787 / PB90-1)</name>
    <dbReference type="NCBI Taxonomy" id="452637"/>
    <lineage>
        <taxon>Bacteria</taxon>
        <taxon>Pseudomonadati</taxon>
        <taxon>Verrucomicrobiota</taxon>
        <taxon>Opitutia</taxon>
        <taxon>Opitutales</taxon>
        <taxon>Opitutaceae</taxon>
        <taxon>Opitutus</taxon>
    </lineage>
</organism>
<dbReference type="EMBL" id="CP001032">
    <property type="protein sequence ID" value="ACB76473.1"/>
    <property type="molecule type" value="Genomic_DNA"/>
</dbReference>
<dbReference type="HOGENOM" id="CLU_949420_0_0_0"/>
<dbReference type="Proteomes" id="UP000007013">
    <property type="component" value="Chromosome"/>
</dbReference>
<dbReference type="STRING" id="452637.Oter_3193"/>
<evidence type="ECO:0000313" key="3">
    <source>
        <dbReference type="Proteomes" id="UP000007013"/>
    </source>
</evidence>
<evidence type="ECO:0000313" key="2">
    <source>
        <dbReference type="EMBL" id="ACB76473.1"/>
    </source>
</evidence>
<feature type="region of interest" description="Disordered" evidence="1">
    <location>
        <begin position="1"/>
        <end position="82"/>
    </location>
</feature>
<gene>
    <name evidence="2" type="ordered locus">Oter_3193</name>
</gene>
<dbReference type="KEGG" id="ote:Oter_3193"/>
<feature type="region of interest" description="Disordered" evidence="1">
    <location>
        <begin position="134"/>
        <end position="158"/>
    </location>
</feature>
<feature type="region of interest" description="Disordered" evidence="1">
    <location>
        <begin position="256"/>
        <end position="276"/>
    </location>
</feature>
<reference evidence="2 3" key="1">
    <citation type="journal article" date="2011" name="J. Bacteriol.">
        <title>Genome sequence of the verrucomicrobium Opitutus terrae PB90-1, an abundant inhabitant of rice paddy soil ecosystems.</title>
        <authorList>
            <person name="van Passel M.W."/>
            <person name="Kant R."/>
            <person name="Palva A."/>
            <person name="Copeland A."/>
            <person name="Lucas S."/>
            <person name="Lapidus A."/>
            <person name="Glavina del Rio T."/>
            <person name="Pitluck S."/>
            <person name="Goltsman E."/>
            <person name="Clum A."/>
            <person name="Sun H."/>
            <person name="Schmutz J."/>
            <person name="Larimer F.W."/>
            <person name="Land M.L."/>
            <person name="Hauser L."/>
            <person name="Kyrpides N."/>
            <person name="Mikhailova N."/>
            <person name="Richardson P.P."/>
            <person name="Janssen P.H."/>
            <person name="de Vos W.M."/>
            <person name="Smidt H."/>
        </authorList>
    </citation>
    <scope>NUCLEOTIDE SEQUENCE [LARGE SCALE GENOMIC DNA]</scope>
    <source>
        <strain evidence="3">DSM 11246 / JCM 15787 / PB90-1</strain>
    </source>
</reference>
<sequence>MALGGQLTAAPETNARADGGISGAKRDYEALKAPAESTSERPKIELPPAPTLELKAETSMPTTTLRGKKLTEEERLRELQREKEKSRNWLIEAMAKQEQPAAAAAAPVETPADGHAGELDRAAKLMAMLDAIATSKSAGDRTTAEAGPAADLKESSPDVINPLDRYMASWMTAGDFKLLAPKPESGPAGGAELLQSLADSPGRAAGQPFADLVSTSGRGAAMVENPYLRDAPALAPLAADLAELASPPTVVRSNPIPPLIAPAAQPEAPPPPSLSEQLKAQDDAKYFKQLKRF</sequence>
<protein>
    <submittedName>
        <fullName evidence="2">Uncharacterized protein</fullName>
    </submittedName>
</protein>